<reference evidence="2 3" key="1">
    <citation type="submission" date="2021-04" db="EMBL/GenBank/DDBJ databases">
        <title>Magnetospirillum sulfuroxidans sp. nov., a facultative chemolithoautotrophic sulfur-oxidizing alphaproteobacterium isolated from freshwater sediment and proposals for Paramagetospirillum gen. nov., and Magnetospirillaceae fam. nov.</title>
        <authorList>
            <person name="Koziaeva V."/>
            <person name="Geelhoed J.S."/>
            <person name="Sorokin D.Y."/>
            <person name="Grouzdev D.S."/>
        </authorList>
    </citation>
    <scope>NUCLEOTIDE SEQUENCE [LARGE SCALE GENOMIC DNA]</scope>
    <source>
        <strain evidence="2 3">J10</strain>
    </source>
</reference>
<protein>
    <recommendedName>
        <fullName evidence="4">Periplasmic protein TonB</fullName>
    </recommendedName>
</protein>
<evidence type="ECO:0000313" key="2">
    <source>
        <dbReference type="EMBL" id="MBR9972904.1"/>
    </source>
</evidence>
<keyword evidence="3" id="KW-1185">Reference proteome</keyword>
<feature type="region of interest" description="Disordered" evidence="1">
    <location>
        <begin position="57"/>
        <end position="81"/>
    </location>
</feature>
<comment type="caution">
    <text evidence="2">The sequence shown here is derived from an EMBL/GenBank/DDBJ whole genome shotgun (WGS) entry which is preliminary data.</text>
</comment>
<feature type="compositionally biased region" description="Pro residues" evidence="1">
    <location>
        <begin position="111"/>
        <end position="121"/>
    </location>
</feature>
<name>A0ABS5IF02_9PROT</name>
<proteinExistence type="predicted"/>
<organism evidence="2 3">
    <name type="scientific">Magnetospirillum sulfuroxidans</name>
    <dbReference type="NCBI Taxonomy" id="611300"/>
    <lineage>
        <taxon>Bacteria</taxon>
        <taxon>Pseudomonadati</taxon>
        <taxon>Pseudomonadota</taxon>
        <taxon>Alphaproteobacteria</taxon>
        <taxon>Rhodospirillales</taxon>
        <taxon>Rhodospirillaceae</taxon>
        <taxon>Magnetospirillum</taxon>
    </lineage>
</organism>
<gene>
    <name evidence="2" type="ORF">KEC16_14365</name>
</gene>
<dbReference type="Proteomes" id="UP000680714">
    <property type="component" value="Unassembled WGS sequence"/>
</dbReference>
<evidence type="ECO:0000256" key="1">
    <source>
        <dbReference type="SAM" id="MobiDB-lite"/>
    </source>
</evidence>
<feature type="compositionally biased region" description="Basic and acidic residues" evidence="1">
    <location>
        <begin position="122"/>
        <end position="132"/>
    </location>
</feature>
<sequence length="170" mass="17953">MKILLALLLGIGVALAYRVSQEWEKLDRAIPKIDALLVGPPTGSTTTAPAAIAARDEQVSPAPAPLPSPNPSPAAGSPVGGIRRTEAALPTVIAEKPIALPPLEEHVVRPRPTPRMLPPPAPDERPVAEVQRKPAPAIVERESAYTPMDIQRKLTSASSVLDGMLRGAER</sequence>
<accession>A0ABS5IF02</accession>
<feature type="region of interest" description="Disordered" evidence="1">
    <location>
        <begin position="104"/>
        <end position="135"/>
    </location>
</feature>
<evidence type="ECO:0008006" key="4">
    <source>
        <dbReference type="Google" id="ProtNLM"/>
    </source>
</evidence>
<dbReference type="EMBL" id="JAGTUF010000015">
    <property type="protein sequence ID" value="MBR9972904.1"/>
    <property type="molecule type" value="Genomic_DNA"/>
</dbReference>
<feature type="compositionally biased region" description="Pro residues" evidence="1">
    <location>
        <begin position="62"/>
        <end position="72"/>
    </location>
</feature>
<evidence type="ECO:0000313" key="3">
    <source>
        <dbReference type="Proteomes" id="UP000680714"/>
    </source>
</evidence>
<dbReference type="RefSeq" id="WP_211550129.1">
    <property type="nucleotide sequence ID" value="NZ_JAGTUF010000015.1"/>
</dbReference>